<keyword evidence="2" id="KW-1185">Reference proteome</keyword>
<comment type="caution">
    <text evidence="1">The sequence shown here is derived from an EMBL/GenBank/DDBJ whole genome shotgun (WGS) entry which is preliminary data.</text>
</comment>
<sequence>MIATIVFGMGINIPDVHIVIHTGCDGLPAKAIIMYSRKDINRQPSIDANEEGGEKESIECTSREDLASRECNICDNCLHHASDNPVWVDI</sequence>
<proteinExistence type="predicted"/>
<dbReference type="Proteomes" id="UP000234323">
    <property type="component" value="Unassembled WGS sequence"/>
</dbReference>
<name>A0A2I1HG47_9GLOM</name>
<dbReference type="SUPFAM" id="SSF52540">
    <property type="entry name" value="P-loop containing nucleoside triphosphate hydrolases"/>
    <property type="match status" value="1"/>
</dbReference>
<accession>A0A2I1HG47</accession>
<gene>
    <name evidence="1" type="ORF">RhiirA4_549833</name>
</gene>
<protein>
    <submittedName>
        <fullName evidence="1">Uncharacterized protein</fullName>
    </submittedName>
</protein>
<dbReference type="Gene3D" id="3.40.50.300">
    <property type="entry name" value="P-loop containing nucleotide triphosphate hydrolases"/>
    <property type="match status" value="1"/>
</dbReference>
<dbReference type="InterPro" id="IPR027417">
    <property type="entry name" value="P-loop_NTPase"/>
</dbReference>
<dbReference type="EMBL" id="LLXI01002733">
    <property type="protein sequence ID" value="PKY57857.1"/>
    <property type="molecule type" value="Genomic_DNA"/>
</dbReference>
<reference evidence="1 2" key="1">
    <citation type="submission" date="2015-10" db="EMBL/GenBank/DDBJ databases">
        <title>Genome analyses suggest a sexual origin of heterokaryosis in a supposedly ancient asexual fungus.</title>
        <authorList>
            <person name="Ropars J."/>
            <person name="Sedzielewska K."/>
            <person name="Noel J."/>
            <person name="Charron P."/>
            <person name="Farinelli L."/>
            <person name="Marton T."/>
            <person name="Kruger M."/>
            <person name="Pelin A."/>
            <person name="Brachmann A."/>
            <person name="Corradi N."/>
        </authorList>
    </citation>
    <scope>NUCLEOTIDE SEQUENCE [LARGE SCALE GENOMIC DNA]</scope>
    <source>
        <strain evidence="1 2">A4</strain>
    </source>
</reference>
<organism evidence="1 2">
    <name type="scientific">Rhizophagus irregularis</name>
    <dbReference type="NCBI Taxonomy" id="588596"/>
    <lineage>
        <taxon>Eukaryota</taxon>
        <taxon>Fungi</taxon>
        <taxon>Fungi incertae sedis</taxon>
        <taxon>Mucoromycota</taxon>
        <taxon>Glomeromycotina</taxon>
        <taxon>Glomeromycetes</taxon>
        <taxon>Glomerales</taxon>
        <taxon>Glomeraceae</taxon>
        <taxon>Rhizophagus</taxon>
    </lineage>
</organism>
<dbReference type="AlphaFoldDB" id="A0A2I1HG47"/>
<evidence type="ECO:0000313" key="2">
    <source>
        <dbReference type="Proteomes" id="UP000234323"/>
    </source>
</evidence>
<evidence type="ECO:0000313" key="1">
    <source>
        <dbReference type="EMBL" id="PKY57857.1"/>
    </source>
</evidence>